<dbReference type="PANTHER" id="PTHR23028:SF53">
    <property type="entry name" value="ACYL_TRANSF_3 DOMAIN-CONTAINING PROTEIN"/>
    <property type="match status" value="1"/>
</dbReference>
<keyword evidence="4" id="KW-0808">Transferase</keyword>
<keyword evidence="1" id="KW-0472">Membrane</keyword>
<feature type="transmembrane region" description="Helical" evidence="1">
    <location>
        <begin position="76"/>
        <end position="97"/>
    </location>
</feature>
<accession>A0A4Q1K2P9</accession>
<feature type="transmembrane region" description="Helical" evidence="1">
    <location>
        <begin position="355"/>
        <end position="372"/>
    </location>
</feature>
<proteinExistence type="predicted"/>
<keyword evidence="4" id="KW-0012">Acyltransferase</keyword>
<feature type="transmembrane region" description="Helical" evidence="1">
    <location>
        <begin position="227"/>
        <end position="243"/>
    </location>
</feature>
<feature type="transmembrane region" description="Helical" evidence="1">
    <location>
        <begin position="193"/>
        <end position="215"/>
    </location>
</feature>
<keyword evidence="5" id="KW-1185">Reference proteome</keyword>
<comment type="caution">
    <text evidence="4">The sequence shown here is derived from an EMBL/GenBank/DDBJ whole genome shotgun (WGS) entry which is preliminary data.</text>
</comment>
<organism evidence="4 5">
    <name type="scientific">Flavobacterium amnicola</name>
    <dbReference type="NCBI Taxonomy" id="2506422"/>
    <lineage>
        <taxon>Bacteria</taxon>
        <taxon>Pseudomonadati</taxon>
        <taxon>Bacteroidota</taxon>
        <taxon>Flavobacteriia</taxon>
        <taxon>Flavobacteriales</taxon>
        <taxon>Flavobacteriaceae</taxon>
        <taxon>Flavobacterium</taxon>
    </lineage>
</organism>
<evidence type="ECO:0000256" key="1">
    <source>
        <dbReference type="SAM" id="Phobius"/>
    </source>
</evidence>
<gene>
    <name evidence="4" type="ORF">EQG63_06415</name>
</gene>
<feature type="domain" description="SGNH" evidence="3">
    <location>
        <begin position="409"/>
        <end position="624"/>
    </location>
</feature>
<dbReference type="Proteomes" id="UP000290283">
    <property type="component" value="Unassembled WGS sequence"/>
</dbReference>
<dbReference type="InterPro" id="IPR002656">
    <property type="entry name" value="Acyl_transf_3_dom"/>
</dbReference>
<evidence type="ECO:0000313" key="5">
    <source>
        <dbReference type="Proteomes" id="UP000290283"/>
    </source>
</evidence>
<feature type="domain" description="Acyltransferase 3" evidence="2">
    <location>
        <begin position="10"/>
        <end position="334"/>
    </location>
</feature>
<dbReference type="Pfam" id="PF01757">
    <property type="entry name" value="Acyl_transf_3"/>
    <property type="match status" value="1"/>
</dbReference>
<keyword evidence="1" id="KW-1133">Transmembrane helix</keyword>
<dbReference type="GO" id="GO:0009103">
    <property type="term" value="P:lipopolysaccharide biosynthetic process"/>
    <property type="evidence" value="ECO:0007669"/>
    <property type="project" value="TreeGrafter"/>
</dbReference>
<protein>
    <submittedName>
        <fullName evidence="4">Acyltransferase</fullName>
    </submittedName>
</protein>
<feature type="transmembrane region" description="Helical" evidence="1">
    <location>
        <begin position="287"/>
        <end position="305"/>
    </location>
</feature>
<feature type="transmembrane region" description="Helical" evidence="1">
    <location>
        <begin position="35"/>
        <end position="55"/>
    </location>
</feature>
<sequence length="634" mass="72794">MKLPISYRPDIDGMRAIAVLLVILFHANFSLFSGGYIGVDVFFVLSGYLITLTIDKEMSENRFSFQQFYLRRIRRIIPVLVFIMLIVTIPAYLILFADNLESYGRTLLHTILSTNNFHLWVILKDYFAENSDLIPFLHTWSLSVEEQFYFVWPVLLLVLHKFLTTKNRLLFIVLFVIAMLVLSIYLTKTNMNMAYFLLPARFFELGMGACLAMYWDKLPTFAKQYNGFISIIGMVLIVLPAVMLTKGSAFPGLNAFWPCLGTCLLIYTGKTTENQGILNTILQNKLLVWVGLLSYSLYLWHWPIFTFIKYLGVNLEGTIRIGAILLTFVLSYLSWKYVEQPFRIKYKFDFKRTMLYVFVPSLVLIAAIYGILDAKDGFPNRFPNLAEFNPKANYPNKVRQNCFDQFKIGNCDECFLGVKKEKLDGMLIGDSFGNHTAAFLDILAKDAGLYLHDSTAGGYPVLNKLDENGNPVFPPEYAINRLQYAKQFDTIYIAANWDEQGTSNSPNYLSIVKTVGELIKLGKKVVIFDCLRASTELNLHKAKLVKSGNMVFFKDTDFRIPMYERPNDYIVYVMKQKFPELIVIDLNDAMCKDGKCDIQLDNTIVYRNFNHLNTSGAEMMAKKYIELKGNPLKK</sequence>
<dbReference type="AlphaFoldDB" id="A0A4Q1K2P9"/>
<dbReference type="PANTHER" id="PTHR23028">
    <property type="entry name" value="ACETYLTRANSFERASE"/>
    <property type="match status" value="1"/>
</dbReference>
<dbReference type="InterPro" id="IPR043968">
    <property type="entry name" value="SGNH"/>
</dbReference>
<dbReference type="OrthoDB" id="290051at2"/>
<name>A0A4Q1K2P9_9FLAO</name>
<keyword evidence="1" id="KW-0812">Transmembrane</keyword>
<dbReference type="GO" id="GO:0016020">
    <property type="term" value="C:membrane"/>
    <property type="evidence" value="ECO:0007669"/>
    <property type="project" value="TreeGrafter"/>
</dbReference>
<dbReference type="EMBL" id="SBKO01000002">
    <property type="protein sequence ID" value="RXR19074.1"/>
    <property type="molecule type" value="Genomic_DNA"/>
</dbReference>
<reference evidence="5" key="1">
    <citation type="submission" date="2019-01" db="EMBL/GenBank/DDBJ databases">
        <title>Cytophagaceae bacterium strain CAR-16.</title>
        <authorList>
            <person name="Chen W.-M."/>
        </authorList>
    </citation>
    <scope>NUCLEOTIDE SEQUENCE [LARGE SCALE GENOMIC DNA]</scope>
    <source>
        <strain evidence="5">LLJ-11</strain>
    </source>
</reference>
<evidence type="ECO:0000313" key="4">
    <source>
        <dbReference type="EMBL" id="RXR19074.1"/>
    </source>
</evidence>
<feature type="transmembrane region" description="Helical" evidence="1">
    <location>
        <begin position="170"/>
        <end position="187"/>
    </location>
</feature>
<dbReference type="InterPro" id="IPR050879">
    <property type="entry name" value="Acyltransferase_3"/>
</dbReference>
<feature type="transmembrane region" description="Helical" evidence="1">
    <location>
        <begin position="317"/>
        <end position="335"/>
    </location>
</feature>
<dbReference type="GO" id="GO:0016747">
    <property type="term" value="F:acyltransferase activity, transferring groups other than amino-acyl groups"/>
    <property type="evidence" value="ECO:0007669"/>
    <property type="project" value="InterPro"/>
</dbReference>
<feature type="transmembrane region" description="Helical" evidence="1">
    <location>
        <begin position="12"/>
        <end position="29"/>
    </location>
</feature>
<evidence type="ECO:0000259" key="3">
    <source>
        <dbReference type="Pfam" id="PF19040"/>
    </source>
</evidence>
<dbReference type="Pfam" id="PF19040">
    <property type="entry name" value="SGNH"/>
    <property type="match status" value="1"/>
</dbReference>
<dbReference type="RefSeq" id="WP_129435532.1">
    <property type="nucleotide sequence ID" value="NZ_SBKO01000002.1"/>
</dbReference>
<evidence type="ECO:0000259" key="2">
    <source>
        <dbReference type="Pfam" id="PF01757"/>
    </source>
</evidence>